<proteinExistence type="predicted"/>
<keyword evidence="1" id="KW-0732">Signal</keyword>
<reference evidence="2" key="2">
    <citation type="submission" date="2020-07" db="EMBL/GenBank/DDBJ databases">
        <authorList>
            <person name="Vera ALvarez R."/>
            <person name="Arias-Moreno D.M."/>
            <person name="Jimenez-Jacinto V."/>
            <person name="Jimenez-Bremont J.F."/>
            <person name="Swaminathan K."/>
            <person name="Moose S.P."/>
            <person name="Guerrero-Gonzalez M.L."/>
            <person name="Marino-Ramirez L."/>
            <person name="Landsman D."/>
            <person name="Rodriguez-Kessler M."/>
            <person name="Delgado-Sanchez P."/>
        </authorList>
    </citation>
    <scope>NUCLEOTIDE SEQUENCE</scope>
    <source>
        <tissue evidence="2">Cladode</tissue>
    </source>
</reference>
<evidence type="ECO:0000256" key="1">
    <source>
        <dbReference type="SAM" id="SignalP"/>
    </source>
</evidence>
<dbReference type="EMBL" id="GISG01183281">
    <property type="protein sequence ID" value="MBA4654351.1"/>
    <property type="molecule type" value="Transcribed_RNA"/>
</dbReference>
<reference evidence="2" key="1">
    <citation type="journal article" date="2013" name="J. Plant Res.">
        <title>Effect of fungi and light on seed germination of three Opuntia species from semiarid lands of central Mexico.</title>
        <authorList>
            <person name="Delgado-Sanchez P."/>
            <person name="Jimenez-Bremont J.F."/>
            <person name="Guerrero-Gonzalez Mde L."/>
            <person name="Flores J."/>
        </authorList>
    </citation>
    <scope>NUCLEOTIDE SEQUENCE</scope>
    <source>
        <tissue evidence="2">Cladode</tissue>
    </source>
</reference>
<dbReference type="EMBL" id="GISG01183280">
    <property type="protein sequence ID" value="MBA4654350.1"/>
    <property type="molecule type" value="Transcribed_RNA"/>
</dbReference>
<accession>A0A7C8ZZL9</accession>
<evidence type="ECO:0000313" key="2">
    <source>
        <dbReference type="EMBL" id="MBA4654350.1"/>
    </source>
</evidence>
<organism evidence="2">
    <name type="scientific">Opuntia streptacantha</name>
    <name type="common">Prickly pear cactus</name>
    <name type="synonym">Opuntia cardona</name>
    <dbReference type="NCBI Taxonomy" id="393608"/>
    <lineage>
        <taxon>Eukaryota</taxon>
        <taxon>Viridiplantae</taxon>
        <taxon>Streptophyta</taxon>
        <taxon>Embryophyta</taxon>
        <taxon>Tracheophyta</taxon>
        <taxon>Spermatophyta</taxon>
        <taxon>Magnoliopsida</taxon>
        <taxon>eudicotyledons</taxon>
        <taxon>Gunneridae</taxon>
        <taxon>Pentapetalae</taxon>
        <taxon>Caryophyllales</taxon>
        <taxon>Cactineae</taxon>
        <taxon>Cactaceae</taxon>
        <taxon>Opuntioideae</taxon>
        <taxon>Opuntia</taxon>
    </lineage>
</organism>
<name>A0A7C8ZZL9_OPUST</name>
<feature type="signal peptide" evidence="1">
    <location>
        <begin position="1"/>
        <end position="29"/>
    </location>
</feature>
<sequence>MVMASVSFSVPKLALFVALFMAVTAGSHGEVRAAFGDAKSREGIIFENEATSGKQEMMMIRNMNGKIQIIQLEPEANKILMPNIKRVIDEQSLKCASQGSPCYPFGDPCCGICIPGPVGICV</sequence>
<dbReference type="AlphaFoldDB" id="A0A7C8ZZL9"/>
<feature type="chain" id="PRO_5036398460" evidence="1">
    <location>
        <begin position="30"/>
        <end position="122"/>
    </location>
</feature>
<protein>
    <submittedName>
        <fullName evidence="2">Uncharacterized protein</fullName>
    </submittedName>
</protein>